<sequence length="645" mass="74111">MKDVQAVKFLVTFTVAMPAMNRGVELCFTKTVLNPYQRSTTKAHNHLLKLIIDNKVSCRMCGCTRKVGYSCSTCNFTVDLACVRRRSPLPVIVHSKAHDHPLVLAKEVSANMNRYCKACGMPHLRCLPVYVCVRCDLFFHRECVNLFPEIWHASHPNHPLKFVITDIPSSFKDGQCLLCAKALRRDLQHCGVCNFSICSSCARNPPPVDVMRKTTHGHTLHLVPRHIVFTCSACGTQGDRSPYFCLQCNFMIHRECIHLPRTININYHDHRVTYTSYIGPGDWTCGVCRRKVDEVYGAYSCSKCPHYVVHSRCATRDDVWDKIELEGIPEDNEGIEPFEVIDDNTIKYFSHPHNLMLIKDGMGRDESICCEACTYPVYYDPFYSCEPCEFFLHESCANSLRKKRHVCHNQLFSLHTTNADSPGESSICYLCDQSFTGFKYKSGYITLDVRCGSISQPLIHGSHPDPLYYIKNKNPEKCSACDEYYVEGFRCDKSEYYLDFRCALLPKKVMKLRCDDHPLYLVFGDNIVNGEYWCDVCEEKVYPKKWFYTCDICGVTLHVLCVVRNFSLHQPEPLLPRPLDRPRRRQPPPLPGEIRPFEVIPNTSICRPHCSKCHSRCTLPFLQKFSKDGVHFKFCSTKCFISFSK</sequence>
<keyword evidence="6" id="KW-1185">Reference proteome</keyword>
<feature type="domain" description="Zinc finger PHD-type" evidence="5">
    <location>
        <begin position="230"/>
        <end position="289"/>
    </location>
</feature>
<evidence type="ECO:0000256" key="3">
    <source>
        <dbReference type="ARBA" id="ARBA00022771"/>
    </source>
</evidence>
<evidence type="ECO:0000256" key="2">
    <source>
        <dbReference type="ARBA" id="ARBA00022737"/>
    </source>
</evidence>
<dbReference type="InterPro" id="IPR004146">
    <property type="entry name" value="DC1"/>
</dbReference>
<dbReference type="SUPFAM" id="SSF57889">
    <property type="entry name" value="Cysteine-rich domain"/>
    <property type="match status" value="4"/>
</dbReference>
<dbReference type="InterPro" id="IPR001965">
    <property type="entry name" value="Znf_PHD"/>
</dbReference>
<evidence type="ECO:0000256" key="4">
    <source>
        <dbReference type="ARBA" id="ARBA00022833"/>
    </source>
</evidence>
<dbReference type="RefSeq" id="XP_019100184.1">
    <property type="nucleotide sequence ID" value="XM_019244639.1"/>
</dbReference>
<dbReference type="Proteomes" id="UP000694864">
    <property type="component" value="Chromosome 4"/>
</dbReference>
<accession>A0ABM1RME6</accession>
<keyword evidence="2" id="KW-0677">Repeat</keyword>
<dbReference type="InterPro" id="IPR053192">
    <property type="entry name" value="Vacuole_Formation_Reg"/>
</dbReference>
<organism evidence="6 7">
    <name type="scientific">Camelina sativa</name>
    <name type="common">False flax</name>
    <name type="synonym">Myagrum sativum</name>
    <dbReference type="NCBI Taxonomy" id="90675"/>
    <lineage>
        <taxon>Eukaryota</taxon>
        <taxon>Viridiplantae</taxon>
        <taxon>Streptophyta</taxon>
        <taxon>Embryophyta</taxon>
        <taxon>Tracheophyta</taxon>
        <taxon>Spermatophyta</taxon>
        <taxon>Magnoliopsida</taxon>
        <taxon>eudicotyledons</taxon>
        <taxon>Gunneridae</taxon>
        <taxon>Pentapetalae</taxon>
        <taxon>rosids</taxon>
        <taxon>malvids</taxon>
        <taxon>Brassicales</taxon>
        <taxon>Brassicaceae</taxon>
        <taxon>Camelineae</taxon>
        <taxon>Camelina</taxon>
    </lineage>
</organism>
<dbReference type="InterPro" id="IPR054483">
    <property type="entry name" value="DC1-like_CT"/>
</dbReference>
<evidence type="ECO:0000259" key="5">
    <source>
        <dbReference type="SMART" id="SM00249"/>
    </source>
</evidence>
<keyword evidence="1" id="KW-0479">Metal-binding</keyword>
<proteinExistence type="predicted"/>
<keyword evidence="3" id="KW-0863">Zinc-finger</keyword>
<feature type="domain" description="Zinc finger PHD-type" evidence="5">
    <location>
        <begin position="115"/>
        <end position="180"/>
    </location>
</feature>
<evidence type="ECO:0000313" key="6">
    <source>
        <dbReference type="Proteomes" id="UP000694864"/>
    </source>
</evidence>
<name>A0ABM1RME6_CAMSA</name>
<reference evidence="7" key="2">
    <citation type="submission" date="2025-08" db="UniProtKB">
        <authorList>
            <consortium name="RefSeq"/>
        </authorList>
    </citation>
    <scope>IDENTIFICATION</scope>
    <source>
        <tissue evidence="7">Leaf</tissue>
    </source>
</reference>
<dbReference type="PANTHER" id="PTHR32410">
    <property type="entry name" value="CYSTEINE/HISTIDINE-RICH C1 DOMAIN FAMILY PROTEIN"/>
    <property type="match status" value="1"/>
</dbReference>
<dbReference type="Pfam" id="PF22926">
    <property type="entry name" value="C1-like_CT"/>
    <property type="match status" value="1"/>
</dbReference>
<evidence type="ECO:0000256" key="1">
    <source>
        <dbReference type="ARBA" id="ARBA00022723"/>
    </source>
</evidence>
<dbReference type="Pfam" id="PF03107">
    <property type="entry name" value="C1_2"/>
    <property type="match status" value="6"/>
</dbReference>
<feature type="domain" description="Zinc finger PHD-type" evidence="5">
    <location>
        <begin position="533"/>
        <end position="610"/>
    </location>
</feature>
<dbReference type="SMART" id="SM00249">
    <property type="entry name" value="PHD"/>
    <property type="match status" value="3"/>
</dbReference>
<dbReference type="InterPro" id="IPR046349">
    <property type="entry name" value="C1-like_sf"/>
</dbReference>
<keyword evidence="4" id="KW-0862">Zinc</keyword>
<gene>
    <name evidence="7" type="primary">LOC104783838</name>
</gene>
<dbReference type="GeneID" id="104783838"/>
<protein>
    <submittedName>
        <fullName evidence="7">Uncharacterized protein LOC104783838</fullName>
    </submittedName>
</protein>
<evidence type="ECO:0000313" key="7">
    <source>
        <dbReference type="RefSeq" id="XP_019100184.1"/>
    </source>
</evidence>
<reference evidence="6" key="1">
    <citation type="journal article" date="2014" name="Nat. Commun.">
        <title>The emerging biofuel crop Camelina sativa retains a highly undifferentiated hexaploid genome structure.</title>
        <authorList>
            <person name="Kagale S."/>
            <person name="Koh C."/>
            <person name="Nixon J."/>
            <person name="Bollina V."/>
            <person name="Clarke W.E."/>
            <person name="Tuteja R."/>
            <person name="Spillane C."/>
            <person name="Robinson S.J."/>
            <person name="Links M.G."/>
            <person name="Clarke C."/>
            <person name="Higgins E.E."/>
            <person name="Huebert T."/>
            <person name="Sharpe A.G."/>
            <person name="Parkin I.A."/>
        </authorList>
    </citation>
    <scope>NUCLEOTIDE SEQUENCE [LARGE SCALE GENOMIC DNA]</scope>
    <source>
        <strain evidence="6">cv. DH55</strain>
    </source>
</reference>
<dbReference type="PANTHER" id="PTHR32410:SF162">
    <property type="entry name" value="CHP-RICH ZINC FINGER PROTEIN-LIKE-RELATED"/>
    <property type="match status" value="1"/>
</dbReference>